<proteinExistence type="predicted"/>
<evidence type="ECO:0000313" key="1">
    <source>
        <dbReference type="EMBL" id="KAK4260842.1"/>
    </source>
</evidence>
<sequence length="84" mass="9879">MDAKREATATWMLNARRRRQILEPISRRHQWADGEGEVDGGFLNLFGQTVQQLETNYNDSAFEKEALPIEKLLCPEEMRMWKLI</sequence>
<reference evidence="1" key="1">
    <citation type="submission" date="2023-10" db="EMBL/GenBank/DDBJ databases">
        <title>Chromosome-level genome of the transformable northern wattle, Acacia crassicarpa.</title>
        <authorList>
            <person name="Massaro I."/>
            <person name="Sinha N.R."/>
            <person name="Poethig S."/>
            <person name="Leichty A.R."/>
        </authorList>
    </citation>
    <scope>NUCLEOTIDE SEQUENCE</scope>
    <source>
        <strain evidence="1">Acra3RX</strain>
        <tissue evidence="1">Leaf</tissue>
    </source>
</reference>
<dbReference type="Proteomes" id="UP001293593">
    <property type="component" value="Unassembled WGS sequence"/>
</dbReference>
<gene>
    <name evidence="1" type="ORF">QN277_003906</name>
</gene>
<comment type="caution">
    <text evidence="1">The sequence shown here is derived from an EMBL/GenBank/DDBJ whole genome shotgun (WGS) entry which is preliminary data.</text>
</comment>
<protein>
    <submittedName>
        <fullName evidence="1">Uncharacterized protein</fullName>
    </submittedName>
</protein>
<evidence type="ECO:0000313" key="2">
    <source>
        <dbReference type="Proteomes" id="UP001293593"/>
    </source>
</evidence>
<dbReference type="EMBL" id="JAWXYG010000010">
    <property type="protein sequence ID" value="KAK4260842.1"/>
    <property type="molecule type" value="Genomic_DNA"/>
</dbReference>
<keyword evidence="2" id="KW-1185">Reference proteome</keyword>
<accession>A0AAE1MBB1</accession>
<name>A0AAE1MBB1_9FABA</name>
<organism evidence="1 2">
    <name type="scientific">Acacia crassicarpa</name>
    <name type="common">northern wattle</name>
    <dbReference type="NCBI Taxonomy" id="499986"/>
    <lineage>
        <taxon>Eukaryota</taxon>
        <taxon>Viridiplantae</taxon>
        <taxon>Streptophyta</taxon>
        <taxon>Embryophyta</taxon>
        <taxon>Tracheophyta</taxon>
        <taxon>Spermatophyta</taxon>
        <taxon>Magnoliopsida</taxon>
        <taxon>eudicotyledons</taxon>
        <taxon>Gunneridae</taxon>
        <taxon>Pentapetalae</taxon>
        <taxon>rosids</taxon>
        <taxon>fabids</taxon>
        <taxon>Fabales</taxon>
        <taxon>Fabaceae</taxon>
        <taxon>Caesalpinioideae</taxon>
        <taxon>mimosoid clade</taxon>
        <taxon>Acacieae</taxon>
        <taxon>Acacia</taxon>
    </lineage>
</organism>
<dbReference type="AlphaFoldDB" id="A0AAE1MBB1"/>